<keyword evidence="9 10" id="KW-0408">Iron</keyword>
<proteinExistence type="inferred from homology"/>
<dbReference type="Pfam" id="PF00034">
    <property type="entry name" value="Cytochrom_C"/>
    <property type="match status" value="1"/>
</dbReference>
<evidence type="ECO:0000256" key="12">
    <source>
        <dbReference type="RuleBase" id="RU004427"/>
    </source>
</evidence>
<keyword evidence="5 10" id="KW-0349">Heme</keyword>
<evidence type="ECO:0000256" key="3">
    <source>
        <dbReference type="ARBA" id="ARBA00013530"/>
    </source>
</evidence>
<dbReference type="GO" id="GO:0009055">
    <property type="term" value="F:electron transfer activity"/>
    <property type="evidence" value="ECO:0007669"/>
    <property type="project" value="InterPro"/>
</dbReference>
<dbReference type="EMBL" id="MU253746">
    <property type="protein sequence ID" value="KAG9248579.1"/>
    <property type="molecule type" value="Genomic_DNA"/>
</dbReference>
<comment type="function">
    <text evidence="12">Electron carrier protein. The oxidized form of the cytochrome c heme group can accept an electron from the heme group of the cytochrome c1 subunit of cytochrome reductase. Cytochrome c then transfers this electron to the cytochrome oxidase complex, the final protein carrier in the mitochondrial electron-transport chain.</text>
</comment>
<dbReference type="Gene3D" id="1.10.760.10">
    <property type="entry name" value="Cytochrome c-like domain"/>
    <property type="match status" value="1"/>
</dbReference>
<dbReference type="Proteomes" id="UP000887226">
    <property type="component" value="Unassembled WGS sequence"/>
</dbReference>
<keyword evidence="7 10" id="KW-0479">Metal-binding</keyword>
<evidence type="ECO:0000256" key="4">
    <source>
        <dbReference type="ARBA" id="ARBA00022448"/>
    </source>
</evidence>
<evidence type="ECO:0000313" key="15">
    <source>
        <dbReference type="Proteomes" id="UP000887226"/>
    </source>
</evidence>
<dbReference type="OrthoDB" id="449280at2759"/>
<protein>
    <recommendedName>
        <fullName evidence="3">Cytochrome c</fullName>
    </recommendedName>
</protein>
<dbReference type="PRINTS" id="PR00604">
    <property type="entry name" value="CYTCHRMECIAB"/>
</dbReference>
<reference evidence="14" key="1">
    <citation type="journal article" date="2021" name="IMA Fungus">
        <title>Genomic characterization of three marine fungi, including Emericellopsis atlantica sp. nov. with signatures of a generalist lifestyle and marine biomass degradation.</title>
        <authorList>
            <person name="Hagestad O.C."/>
            <person name="Hou L."/>
            <person name="Andersen J.H."/>
            <person name="Hansen E.H."/>
            <person name="Altermark B."/>
            <person name="Li C."/>
            <person name="Kuhnert E."/>
            <person name="Cox R.J."/>
            <person name="Crous P.W."/>
            <person name="Spatafora J.W."/>
            <person name="Lail K."/>
            <person name="Amirebrahimi M."/>
            <person name="Lipzen A."/>
            <person name="Pangilinan J."/>
            <person name="Andreopoulos W."/>
            <person name="Hayes R.D."/>
            <person name="Ng V."/>
            <person name="Grigoriev I.V."/>
            <person name="Jackson S.A."/>
            <person name="Sutton T.D.S."/>
            <person name="Dobson A.D.W."/>
            <person name="Rama T."/>
        </authorList>
    </citation>
    <scope>NUCLEOTIDE SEQUENCE</scope>
    <source>
        <strain evidence="14">TRa3180A</strain>
    </source>
</reference>
<evidence type="ECO:0000256" key="5">
    <source>
        <dbReference type="ARBA" id="ARBA00022617"/>
    </source>
</evidence>
<dbReference type="PANTHER" id="PTHR11961">
    <property type="entry name" value="CYTOCHROME C"/>
    <property type="match status" value="1"/>
</dbReference>
<keyword evidence="8 12" id="KW-0249">Electron transport</keyword>
<evidence type="ECO:0000256" key="7">
    <source>
        <dbReference type="ARBA" id="ARBA00022723"/>
    </source>
</evidence>
<evidence type="ECO:0000256" key="1">
    <source>
        <dbReference type="ARBA" id="ARBA00004569"/>
    </source>
</evidence>
<comment type="similarity">
    <text evidence="2 11">Belongs to the cytochrome c family.</text>
</comment>
<dbReference type="PROSITE" id="PS51007">
    <property type="entry name" value="CYTC"/>
    <property type="match status" value="1"/>
</dbReference>
<keyword evidence="4 12" id="KW-0813">Transport</keyword>
<evidence type="ECO:0000256" key="10">
    <source>
        <dbReference type="PROSITE-ProRule" id="PRU00433"/>
    </source>
</evidence>
<dbReference type="InterPro" id="IPR002327">
    <property type="entry name" value="Cyt_c_1A/1B"/>
</dbReference>
<dbReference type="GO" id="GO:0005758">
    <property type="term" value="C:mitochondrial intermembrane space"/>
    <property type="evidence" value="ECO:0007669"/>
    <property type="project" value="UniProtKB-SubCell"/>
</dbReference>
<dbReference type="GO" id="GO:0020037">
    <property type="term" value="F:heme binding"/>
    <property type="evidence" value="ECO:0007669"/>
    <property type="project" value="InterPro"/>
</dbReference>
<dbReference type="InterPro" id="IPR036909">
    <property type="entry name" value="Cyt_c-like_dom_sf"/>
</dbReference>
<comment type="PTM">
    <text evidence="12">Binds 1 heme group per subunit.</text>
</comment>
<keyword evidence="6 12" id="KW-0679">Respiratory chain</keyword>
<gene>
    <name evidence="14" type="ORF">BJ878DRAFT_563929</name>
</gene>
<sequence length="211" mass="22701">MSVRREVNMPLSRKGHCICPESRHRGRAGCGSPTGVFGALLHVGSSVVALVSALERCITRALLRQIKQALATLRIISTSSSIGKESASSRTPSSLFPGTADVSRFGIFGDAKKGANLFKTRCSQCHTLGEGEGNKIGPNLHGLFGRKTGSVDGYAYTDANKAKGITWDNDTLFEYLENPKKYIPGTKMAYGGLKKDKDRNDLISHLKEATA</sequence>
<evidence type="ECO:0000256" key="9">
    <source>
        <dbReference type="ARBA" id="ARBA00023004"/>
    </source>
</evidence>
<keyword evidence="12" id="KW-0496">Mitochondrion</keyword>
<dbReference type="SUPFAM" id="SSF46626">
    <property type="entry name" value="Cytochrome c"/>
    <property type="match status" value="1"/>
</dbReference>
<feature type="domain" description="Cytochrome c" evidence="13">
    <location>
        <begin position="109"/>
        <end position="210"/>
    </location>
</feature>
<evidence type="ECO:0000256" key="6">
    <source>
        <dbReference type="ARBA" id="ARBA00022660"/>
    </source>
</evidence>
<dbReference type="FunFam" id="1.10.760.10:FF:000001">
    <property type="entry name" value="Cytochrome c iso-1"/>
    <property type="match status" value="1"/>
</dbReference>
<keyword evidence="15" id="KW-1185">Reference proteome</keyword>
<dbReference type="InterPro" id="IPR009056">
    <property type="entry name" value="Cyt_c-like_dom"/>
</dbReference>
<dbReference type="AlphaFoldDB" id="A0A9P8CIN5"/>
<accession>A0A9P8CIN5</accession>
<name>A0A9P8CIN5_9HELO</name>
<evidence type="ECO:0000256" key="2">
    <source>
        <dbReference type="ARBA" id="ARBA00006488"/>
    </source>
</evidence>
<comment type="caution">
    <text evidence="14">The sequence shown here is derived from an EMBL/GenBank/DDBJ whole genome shotgun (WGS) entry which is preliminary data.</text>
</comment>
<evidence type="ECO:0000256" key="11">
    <source>
        <dbReference type="RuleBase" id="RU004426"/>
    </source>
</evidence>
<comment type="subcellular location">
    <subcellularLocation>
        <location evidence="1">Mitochondrion intermembrane space</location>
    </subcellularLocation>
</comment>
<evidence type="ECO:0000313" key="14">
    <source>
        <dbReference type="EMBL" id="KAG9248579.1"/>
    </source>
</evidence>
<organism evidence="14 15">
    <name type="scientific">Calycina marina</name>
    <dbReference type="NCBI Taxonomy" id="1763456"/>
    <lineage>
        <taxon>Eukaryota</taxon>
        <taxon>Fungi</taxon>
        <taxon>Dikarya</taxon>
        <taxon>Ascomycota</taxon>
        <taxon>Pezizomycotina</taxon>
        <taxon>Leotiomycetes</taxon>
        <taxon>Helotiales</taxon>
        <taxon>Pezizellaceae</taxon>
        <taxon>Calycina</taxon>
    </lineage>
</organism>
<dbReference type="GO" id="GO:0046872">
    <property type="term" value="F:metal ion binding"/>
    <property type="evidence" value="ECO:0007669"/>
    <property type="project" value="UniProtKB-KW"/>
</dbReference>
<evidence type="ECO:0000259" key="13">
    <source>
        <dbReference type="PROSITE" id="PS51007"/>
    </source>
</evidence>
<evidence type="ECO:0000256" key="8">
    <source>
        <dbReference type="ARBA" id="ARBA00022982"/>
    </source>
</evidence>